<organism evidence="1">
    <name type="scientific">viral metagenome</name>
    <dbReference type="NCBI Taxonomy" id="1070528"/>
    <lineage>
        <taxon>unclassified sequences</taxon>
        <taxon>metagenomes</taxon>
        <taxon>organismal metagenomes</taxon>
    </lineage>
</organism>
<dbReference type="SUPFAM" id="SSF57938">
    <property type="entry name" value="DnaJ/Hsp40 cysteine-rich domain"/>
    <property type="match status" value="1"/>
</dbReference>
<dbReference type="InterPro" id="IPR036410">
    <property type="entry name" value="HSP_DnaJ_Cys-rich_dom_sf"/>
</dbReference>
<dbReference type="EMBL" id="MT142136">
    <property type="protein sequence ID" value="QJA75028.1"/>
    <property type="molecule type" value="Genomic_DNA"/>
</dbReference>
<protein>
    <submittedName>
        <fullName evidence="1">Putative chaperone</fullName>
    </submittedName>
</protein>
<dbReference type="Gene3D" id="2.10.230.10">
    <property type="entry name" value="Heat shock protein DnaJ, cysteine-rich domain"/>
    <property type="match status" value="1"/>
</dbReference>
<proteinExistence type="predicted"/>
<name>A0A6M3JZU4_9ZZZZ</name>
<reference evidence="1" key="1">
    <citation type="submission" date="2020-03" db="EMBL/GenBank/DDBJ databases">
        <title>The deep terrestrial virosphere.</title>
        <authorList>
            <person name="Holmfeldt K."/>
            <person name="Nilsson E."/>
            <person name="Simone D."/>
            <person name="Lopez-Fernandez M."/>
            <person name="Wu X."/>
            <person name="de Brujin I."/>
            <person name="Lundin D."/>
            <person name="Andersson A."/>
            <person name="Bertilsson S."/>
            <person name="Dopson M."/>
        </authorList>
    </citation>
    <scope>NUCLEOTIDE SEQUENCE</scope>
    <source>
        <strain evidence="1">MM415A01881</strain>
    </source>
</reference>
<sequence>MEIQLTQRCAACQGTGIRTYNASPNGPLVTEDPCSECGGDGIAPAMYTIDPTVFESIVADLDYIHGKVTAIWNQVKPGN</sequence>
<accession>A0A6M3JZU4</accession>
<dbReference type="AlphaFoldDB" id="A0A6M3JZU4"/>
<gene>
    <name evidence="1" type="ORF">MM415A01881_0004</name>
</gene>
<evidence type="ECO:0000313" key="1">
    <source>
        <dbReference type="EMBL" id="QJA75028.1"/>
    </source>
</evidence>